<dbReference type="CDD" id="cd06238">
    <property type="entry name" value="M14-like"/>
    <property type="match status" value="1"/>
</dbReference>
<sequence>MKKSILFLLLNCLITSTLISQNLQSPEQFLGYEIGTQFTRHADVVNYFEHVAENSNLVEYSTYGKTNENRQLTYATISSEENLKNIDEIRKNHLSNAGVNTNNSGNQADKAIVWLSYNVHGNEASSTEAAMQTLYELVTNKKEWLKNTVVIMDPCINPDGRDRYANWYNQVKATPYNASPLAAEHHEPWPGGRPNHYLFDLNRDWAWATQIETKARLKIYNKWLPHIHVDFHEQSINDPYYFAPAAEPFHEIITPFQRDFQAEIGKNHAKYFDEKGWLYFTKERFDLLYPSYGDTYPTYMGSIGMTYEQAGGGQAGLGIQTTEGYELTLVDRVAHHFTTGLSTVEIASENVEKLNSEFNKFFQNDQLSYKSYALNGSPDKIEALKSLLDLHEIKYGSTNSGKIKGFNYSQNKQADFNTNENTLVINTNQPKGKMVKVLFEPNTKLSDSLTYDITAWSLPYAYGLEAVASNKLLNSTQAASTTSIVNTTSNASGYISKWDSMEDARFLAALLKEGIKLRYSTLEFENEGQIFNPGSLIITKSDNRTLKDFNTKVIQIANEHGRQLTAATSGFSKSGPDFGSSEIKIINQPRVGVLRGEGVSSLNFGEIWHFFEKDLHYPITPIDTDYFKNIDFSLIDVLVMPSGGYNSLLNEEALKNLKSWIKEGGKVIAIGDAVGSFSGKEGFNLKENKPETKKDTTATANLIPYATRERESIKDLITGSIIKTTLDKTHPMAFGYGDSYFSLKLSSDSYSYLSEGYNIAYLEDSPEVVSGFAGSEATKNMKNSMIFGEEQIGNGSIIYMVDNPLFRAFWENGKLFFVNAVFFVNNDTYRLKI</sequence>
<comment type="similarity">
    <text evidence="1">Belongs to the peptidase M14 family.</text>
</comment>
<accession>A0A5C6ZUE8</accession>
<evidence type="ECO:0000313" key="4">
    <source>
        <dbReference type="EMBL" id="TXD92452.1"/>
    </source>
</evidence>
<keyword evidence="4" id="KW-0378">Hydrolase</keyword>
<organism evidence="4 5">
    <name type="scientific">Gillisia hiemivivida</name>
    <dbReference type="NCBI Taxonomy" id="291190"/>
    <lineage>
        <taxon>Bacteria</taxon>
        <taxon>Pseudomonadati</taxon>
        <taxon>Bacteroidota</taxon>
        <taxon>Flavobacteriia</taxon>
        <taxon>Flavobacteriales</taxon>
        <taxon>Flavobacteriaceae</taxon>
        <taxon>Gillisia</taxon>
    </lineage>
</organism>
<keyword evidence="5" id="KW-1185">Reference proteome</keyword>
<name>A0A5C6ZUE8_9FLAO</name>
<protein>
    <submittedName>
        <fullName evidence="4">Zinc carboxypeptidase</fullName>
    </submittedName>
</protein>
<reference evidence="4 5" key="1">
    <citation type="submission" date="2019-08" db="EMBL/GenBank/DDBJ databases">
        <title>Genome sequence of Gillisia hiemivivida IC154 (type strain).</title>
        <authorList>
            <person name="Bowman J.P."/>
        </authorList>
    </citation>
    <scope>NUCLEOTIDE SEQUENCE [LARGE SCALE GENOMIC DNA]</scope>
    <source>
        <strain evidence="4 5">IC154</strain>
    </source>
</reference>
<dbReference type="Gene3D" id="3.40.630.10">
    <property type="entry name" value="Zn peptidases"/>
    <property type="match status" value="1"/>
</dbReference>
<feature type="signal peptide" evidence="2">
    <location>
        <begin position="1"/>
        <end position="20"/>
    </location>
</feature>
<dbReference type="Pfam" id="PF00246">
    <property type="entry name" value="Peptidase_M14"/>
    <property type="match status" value="1"/>
</dbReference>
<evidence type="ECO:0000313" key="5">
    <source>
        <dbReference type="Proteomes" id="UP000321367"/>
    </source>
</evidence>
<dbReference type="SMART" id="SM00631">
    <property type="entry name" value="Zn_pept"/>
    <property type="match status" value="1"/>
</dbReference>
<evidence type="ECO:0000256" key="1">
    <source>
        <dbReference type="PROSITE-ProRule" id="PRU01379"/>
    </source>
</evidence>
<keyword evidence="4" id="KW-0121">Carboxypeptidase</keyword>
<feature type="domain" description="Peptidase M14" evidence="3">
    <location>
        <begin position="37"/>
        <end position="361"/>
    </location>
</feature>
<dbReference type="PROSITE" id="PS52035">
    <property type="entry name" value="PEPTIDASE_M14"/>
    <property type="match status" value="1"/>
</dbReference>
<dbReference type="OrthoDB" id="9758209at2"/>
<feature type="chain" id="PRO_5023084782" evidence="2">
    <location>
        <begin position="21"/>
        <end position="833"/>
    </location>
</feature>
<comment type="caution">
    <text evidence="1">Lacks conserved residue(s) required for the propagation of feature annotation.</text>
</comment>
<gene>
    <name evidence="4" type="ORF">ES724_13940</name>
</gene>
<dbReference type="RefSeq" id="WP_146933914.1">
    <property type="nucleotide sequence ID" value="NZ_CBCSHZ010000022.1"/>
</dbReference>
<dbReference type="GO" id="GO:0006508">
    <property type="term" value="P:proteolysis"/>
    <property type="evidence" value="ECO:0007669"/>
    <property type="project" value="InterPro"/>
</dbReference>
<proteinExistence type="inferred from homology"/>
<evidence type="ECO:0000259" key="3">
    <source>
        <dbReference type="PROSITE" id="PS52035"/>
    </source>
</evidence>
<dbReference type="GO" id="GO:0004181">
    <property type="term" value="F:metallocarboxypeptidase activity"/>
    <property type="evidence" value="ECO:0007669"/>
    <property type="project" value="InterPro"/>
</dbReference>
<dbReference type="InterPro" id="IPR000834">
    <property type="entry name" value="Peptidase_M14"/>
</dbReference>
<dbReference type="InterPro" id="IPR029062">
    <property type="entry name" value="Class_I_gatase-like"/>
</dbReference>
<dbReference type="AlphaFoldDB" id="A0A5C6ZUE8"/>
<keyword evidence="2" id="KW-0732">Signal</keyword>
<keyword evidence="4" id="KW-0645">Protease</keyword>
<dbReference type="Proteomes" id="UP000321367">
    <property type="component" value="Unassembled WGS sequence"/>
</dbReference>
<comment type="caution">
    <text evidence="4">The sequence shown here is derived from an EMBL/GenBank/DDBJ whole genome shotgun (WGS) entry which is preliminary data.</text>
</comment>
<dbReference type="SUPFAM" id="SSF53187">
    <property type="entry name" value="Zn-dependent exopeptidases"/>
    <property type="match status" value="1"/>
</dbReference>
<dbReference type="SUPFAM" id="SSF52317">
    <property type="entry name" value="Class I glutamine amidotransferase-like"/>
    <property type="match status" value="1"/>
</dbReference>
<dbReference type="GO" id="GO:0008270">
    <property type="term" value="F:zinc ion binding"/>
    <property type="evidence" value="ECO:0007669"/>
    <property type="project" value="InterPro"/>
</dbReference>
<evidence type="ECO:0000256" key="2">
    <source>
        <dbReference type="SAM" id="SignalP"/>
    </source>
</evidence>
<dbReference type="EMBL" id="VORY01000021">
    <property type="protein sequence ID" value="TXD92452.1"/>
    <property type="molecule type" value="Genomic_DNA"/>
</dbReference>